<keyword evidence="2" id="KW-1185">Reference proteome</keyword>
<sequence>MKDLLKHHLPTLSIDNLVPLCKGLSMNQENAGPSQTRQNRAVRAHIALDSQLASLELIKHAAWKPTQSTLQGKDPSFD</sequence>
<dbReference type="EMBL" id="QTSX02006689">
    <property type="protein sequence ID" value="KAJ9052369.1"/>
    <property type="molecule type" value="Genomic_DNA"/>
</dbReference>
<evidence type="ECO:0000313" key="1">
    <source>
        <dbReference type="EMBL" id="KAJ9052369.1"/>
    </source>
</evidence>
<gene>
    <name evidence="1" type="ORF">DSO57_1034953</name>
</gene>
<reference evidence="1" key="1">
    <citation type="submission" date="2022-04" db="EMBL/GenBank/DDBJ databases">
        <title>Genome of the entomopathogenic fungus Entomophthora muscae.</title>
        <authorList>
            <person name="Elya C."/>
            <person name="Lovett B.R."/>
            <person name="Lee E."/>
            <person name="Macias A.M."/>
            <person name="Hajek A.E."/>
            <person name="De Bivort B.L."/>
            <person name="Kasson M.T."/>
            <person name="De Fine Licht H.H."/>
            <person name="Stajich J.E."/>
        </authorList>
    </citation>
    <scope>NUCLEOTIDE SEQUENCE</scope>
    <source>
        <strain evidence="1">Berkeley</strain>
    </source>
</reference>
<organism evidence="1 2">
    <name type="scientific">Entomophthora muscae</name>
    <dbReference type="NCBI Taxonomy" id="34485"/>
    <lineage>
        <taxon>Eukaryota</taxon>
        <taxon>Fungi</taxon>
        <taxon>Fungi incertae sedis</taxon>
        <taxon>Zoopagomycota</taxon>
        <taxon>Entomophthoromycotina</taxon>
        <taxon>Entomophthoromycetes</taxon>
        <taxon>Entomophthorales</taxon>
        <taxon>Entomophthoraceae</taxon>
        <taxon>Entomophthora</taxon>
    </lineage>
</organism>
<protein>
    <submittedName>
        <fullName evidence="1">Uncharacterized protein</fullName>
    </submittedName>
</protein>
<evidence type="ECO:0000313" key="2">
    <source>
        <dbReference type="Proteomes" id="UP001165960"/>
    </source>
</evidence>
<proteinExistence type="predicted"/>
<dbReference type="Proteomes" id="UP001165960">
    <property type="component" value="Unassembled WGS sequence"/>
</dbReference>
<comment type="caution">
    <text evidence="1">The sequence shown here is derived from an EMBL/GenBank/DDBJ whole genome shotgun (WGS) entry which is preliminary data.</text>
</comment>
<name>A0ACC2RQN6_9FUNG</name>
<accession>A0ACC2RQN6</accession>